<dbReference type="PANTHER" id="PTHR11662">
    <property type="entry name" value="SOLUTE CARRIER FAMILY 17"/>
    <property type="match status" value="1"/>
</dbReference>
<dbReference type="EMBL" id="HBIS01004659">
    <property type="protein sequence ID" value="CAE0610404.1"/>
    <property type="molecule type" value="Transcribed_RNA"/>
</dbReference>
<comment type="similarity">
    <text evidence="5">Belongs to the major facilitator superfamily. Sodium/anion cotransporter (TC 2.A.1.14) family.</text>
</comment>
<name>A0A7S3XFA2_9CHLO</name>
<sequence length="541" mass="56763">METKRIASLSKGWKKRDVRVRRCRTKDRTWKEVRRVGSGGEVRKRHEGSAGATAEDGSTRVDERANKSFTRPNASAAVSACALALGYCSACRSSTSVALIPMAQAMQWNPQAVGQVQGAFLLGYAGTQALGGAAADQTGGKKVLAWGMAINALAALLLPFIVGQVAMTTALMMAWTLRATAGAGQGVAMPAMNQIVANNVSREKRASALGVVFAGFHAGNVLGLLVSPKLVALWGWKGLFAFYGMLGLPVLMAWNLLLQESTPLLDVKETVARVEEKITDVSQADPKQAVLGLRAAVADNVKTTVMQAGSFMSEDVFTATERDDESSNLLLQISNAFLPLLRPKACLGAMMAHAANHAAFFVVLSWTPTFFASAKGLSLQKATQLATIPWVAIAVFSPLWGRVADAAMSRGLSRLFARRGAQAIGSFASAAAFALLALMTETASPSLICLLFCIAMGCLAAGQAGFASSEIEIVAPQRAGAMVGACNTIASLAGMASTTLAGVCLARWPGNWKAVYLAVAAVLAVGGTAFTLWSEDRVVVE</sequence>
<dbReference type="AlphaFoldDB" id="A0A7S3XFA2"/>
<keyword evidence="2 7" id="KW-0812">Transmembrane</keyword>
<feature type="transmembrane region" description="Helical" evidence="7">
    <location>
        <begin position="514"/>
        <end position="533"/>
    </location>
</feature>
<evidence type="ECO:0000256" key="7">
    <source>
        <dbReference type="SAM" id="Phobius"/>
    </source>
</evidence>
<feature type="transmembrane region" description="Helical" evidence="7">
    <location>
        <begin position="479"/>
        <end position="508"/>
    </location>
</feature>
<feature type="transmembrane region" description="Helical" evidence="7">
    <location>
        <begin position="239"/>
        <end position="258"/>
    </location>
</feature>
<comment type="subcellular location">
    <subcellularLocation>
        <location evidence="1">Membrane</location>
        <topology evidence="1">Multi-pass membrane protein</topology>
    </subcellularLocation>
</comment>
<gene>
    <name evidence="9" type="ORF">PSAL00342_LOCUS4239</name>
</gene>
<evidence type="ECO:0000256" key="3">
    <source>
        <dbReference type="ARBA" id="ARBA00022989"/>
    </source>
</evidence>
<feature type="compositionally biased region" description="Basic and acidic residues" evidence="6">
    <location>
        <begin position="34"/>
        <end position="48"/>
    </location>
</feature>
<feature type="region of interest" description="Disordered" evidence="6">
    <location>
        <begin position="34"/>
        <end position="60"/>
    </location>
</feature>
<feature type="transmembrane region" description="Helical" evidence="7">
    <location>
        <begin position="387"/>
        <end position="408"/>
    </location>
</feature>
<evidence type="ECO:0000313" key="9">
    <source>
        <dbReference type="EMBL" id="CAE0610404.1"/>
    </source>
</evidence>
<accession>A0A7S3XFA2</accession>
<feature type="transmembrane region" description="Helical" evidence="7">
    <location>
        <begin position="208"/>
        <end position="227"/>
    </location>
</feature>
<feature type="transmembrane region" description="Helical" evidence="7">
    <location>
        <begin position="175"/>
        <end position="196"/>
    </location>
</feature>
<organism evidence="9">
    <name type="scientific">Picocystis salinarum</name>
    <dbReference type="NCBI Taxonomy" id="88271"/>
    <lineage>
        <taxon>Eukaryota</taxon>
        <taxon>Viridiplantae</taxon>
        <taxon>Chlorophyta</taxon>
        <taxon>Picocystophyceae</taxon>
        <taxon>Picocystales</taxon>
        <taxon>Picocystaceae</taxon>
        <taxon>Picocystis</taxon>
    </lineage>
</organism>
<dbReference type="GO" id="GO:0016020">
    <property type="term" value="C:membrane"/>
    <property type="evidence" value="ECO:0007669"/>
    <property type="project" value="UniProtKB-SubCell"/>
</dbReference>
<dbReference type="InterPro" id="IPR020846">
    <property type="entry name" value="MFS_dom"/>
</dbReference>
<reference evidence="9" key="1">
    <citation type="submission" date="2021-01" db="EMBL/GenBank/DDBJ databases">
        <authorList>
            <person name="Corre E."/>
            <person name="Pelletier E."/>
            <person name="Niang G."/>
            <person name="Scheremetjew M."/>
            <person name="Finn R."/>
            <person name="Kale V."/>
            <person name="Holt S."/>
            <person name="Cochrane G."/>
            <person name="Meng A."/>
            <person name="Brown T."/>
            <person name="Cohen L."/>
        </authorList>
    </citation>
    <scope>NUCLEOTIDE SEQUENCE</scope>
    <source>
        <strain evidence="9">CCMP1897</strain>
    </source>
</reference>
<dbReference type="InterPro" id="IPR050382">
    <property type="entry name" value="MFS_Na/Anion_cotransporter"/>
</dbReference>
<dbReference type="PANTHER" id="PTHR11662:SF399">
    <property type="entry name" value="FI19708P1-RELATED"/>
    <property type="match status" value="1"/>
</dbReference>
<dbReference type="InterPro" id="IPR011701">
    <property type="entry name" value="MFS"/>
</dbReference>
<feature type="transmembrane region" description="Helical" evidence="7">
    <location>
        <begin position="143"/>
        <end position="163"/>
    </location>
</feature>
<dbReference type="InterPro" id="IPR036259">
    <property type="entry name" value="MFS_trans_sf"/>
</dbReference>
<evidence type="ECO:0000256" key="2">
    <source>
        <dbReference type="ARBA" id="ARBA00022692"/>
    </source>
</evidence>
<evidence type="ECO:0000256" key="6">
    <source>
        <dbReference type="SAM" id="MobiDB-lite"/>
    </source>
</evidence>
<evidence type="ECO:0000256" key="1">
    <source>
        <dbReference type="ARBA" id="ARBA00004141"/>
    </source>
</evidence>
<evidence type="ECO:0000256" key="4">
    <source>
        <dbReference type="ARBA" id="ARBA00023136"/>
    </source>
</evidence>
<keyword evidence="4 7" id="KW-0472">Membrane</keyword>
<evidence type="ECO:0000259" key="8">
    <source>
        <dbReference type="PROSITE" id="PS50850"/>
    </source>
</evidence>
<proteinExistence type="inferred from homology"/>
<dbReference type="PROSITE" id="PS50850">
    <property type="entry name" value="MFS"/>
    <property type="match status" value="1"/>
</dbReference>
<dbReference type="SUPFAM" id="SSF103473">
    <property type="entry name" value="MFS general substrate transporter"/>
    <property type="match status" value="1"/>
</dbReference>
<feature type="transmembrane region" description="Helical" evidence="7">
    <location>
        <begin position="420"/>
        <end position="439"/>
    </location>
</feature>
<feature type="transmembrane region" description="Helical" evidence="7">
    <location>
        <begin position="445"/>
        <end position="467"/>
    </location>
</feature>
<feature type="domain" description="Major facilitator superfamily (MFS) profile" evidence="8">
    <location>
        <begin position="74"/>
        <end position="538"/>
    </location>
</feature>
<dbReference type="Gene3D" id="1.20.1250.20">
    <property type="entry name" value="MFS general substrate transporter like domains"/>
    <property type="match status" value="2"/>
</dbReference>
<dbReference type="GO" id="GO:0009536">
    <property type="term" value="C:plastid"/>
    <property type="evidence" value="ECO:0007669"/>
    <property type="project" value="TreeGrafter"/>
</dbReference>
<feature type="transmembrane region" description="Helical" evidence="7">
    <location>
        <begin position="345"/>
        <end position="367"/>
    </location>
</feature>
<evidence type="ECO:0000256" key="5">
    <source>
        <dbReference type="ARBA" id="ARBA00024362"/>
    </source>
</evidence>
<keyword evidence="3 7" id="KW-1133">Transmembrane helix</keyword>
<protein>
    <recommendedName>
        <fullName evidence="8">Major facilitator superfamily (MFS) profile domain-containing protein</fullName>
    </recommendedName>
</protein>
<dbReference type="Pfam" id="PF07690">
    <property type="entry name" value="MFS_1"/>
    <property type="match status" value="1"/>
</dbReference>
<dbReference type="GO" id="GO:0005315">
    <property type="term" value="F:phosphate transmembrane transporter activity"/>
    <property type="evidence" value="ECO:0007669"/>
    <property type="project" value="TreeGrafter"/>
</dbReference>